<protein>
    <submittedName>
        <fullName evidence="2">Uncharacterized protein</fullName>
    </submittedName>
</protein>
<name>A0A9X1V8T6_9FLAO</name>
<organism evidence="2 3">
    <name type="scientific">Christiangramia lutea</name>
    <dbReference type="NCBI Taxonomy" id="1607951"/>
    <lineage>
        <taxon>Bacteria</taxon>
        <taxon>Pseudomonadati</taxon>
        <taxon>Bacteroidota</taxon>
        <taxon>Flavobacteriia</taxon>
        <taxon>Flavobacteriales</taxon>
        <taxon>Flavobacteriaceae</taxon>
        <taxon>Christiangramia</taxon>
    </lineage>
</organism>
<dbReference type="Proteomes" id="UP001139226">
    <property type="component" value="Unassembled WGS sequence"/>
</dbReference>
<proteinExistence type="predicted"/>
<feature type="signal peptide" evidence="1">
    <location>
        <begin position="1"/>
        <end position="18"/>
    </location>
</feature>
<evidence type="ECO:0000256" key="1">
    <source>
        <dbReference type="SAM" id="SignalP"/>
    </source>
</evidence>
<evidence type="ECO:0000313" key="2">
    <source>
        <dbReference type="EMBL" id="MCH4824528.1"/>
    </source>
</evidence>
<sequence length="143" mass="16923">MKRIVLLFVAFITIGAFAQEVKQDKKGQHHEDHSISSHIDAEAHAMMYADKVTTRLNLNLEQKDKIQEAQMQRLLQEKEMMSEMMAETSGQSDIESREMEIEEDFKAEIKKILNPSQYKKWEEMHDREMKTHYKNAYESEDQN</sequence>
<reference evidence="2" key="1">
    <citation type="submission" date="2022-03" db="EMBL/GenBank/DDBJ databases">
        <title>Gramella crocea sp. nov., isolated from activated sludge of a seafood processing plant.</title>
        <authorList>
            <person name="Zhang X."/>
        </authorList>
    </citation>
    <scope>NUCLEOTIDE SEQUENCE</scope>
    <source>
        <strain evidence="2">YJ019</strain>
    </source>
</reference>
<keyword evidence="1" id="KW-0732">Signal</keyword>
<dbReference type="RefSeq" id="WP_240714692.1">
    <property type="nucleotide sequence ID" value="NZ_JAKVTV010000006.1"/>
</dbReference>
<dbReference type="EMBL" id="JAKVTV010000006">
    <property type="protein sequence ID" value="MCH4824528.1"/>
    <property type="molecule type" value="Genomic_DNA"/>
</dbReference>
<feature type="chain" id="PRO_5040737904" evidence="1">
    <location>
        <begin position="19"/>
        <end position="143"/>
    </location>
</feature>
<accession>A0A9X1V8T6</accession>
<gene>
    <name evidence="2" type="ORF">ML462_15250</name>
</gene>
<comment type="caution">
    <text evidence="2">The sequence shown here is derived from an EMBL/GenBank/DDBJ whole genome shotgun (WGS) entry which is preliminary data.</text>
</comment>
<evidence type="ECO:0000313" key="3">
    <source>
        <dbReference type="Proteomes" id="UP001139226"/>
    </source>
</evidence>
<dbReference type="AlphaFoldDB" id="A0A9X1V8T6"/>
<keyword evidence="3" id="KW-1185">Reference proteome</keyword>